<dbReference type="GO" id="GO:0016787">
    <property type="term" value="F:hydrolase activity"/>
    <property type="evidence" value="ECO:0007669"/>
    <property type="project" value="UniProtKB-KW"/>
</dbReference>
<dbReference type="RefSeq" id="WP_311423578.1">
    <property type="nucleotide sequence ID" value="NZ_JAVREH010000017.1"/>
</dbReference>
<dbReference type="SUPFAM" id="SSF52279">
    <property type="entry name" value="Beta-D-glucan exohydrolase, C-terminal domain"/>
    <property type="match status" value="1"/>
</dbReference>
<dbReference type="EMBL" id="JAVREH010000017">
    <property type="protein sequence ID" value="MDT0262427.1"/>
    <property type="molecule type" value="Genomic_DNA"/>
</dbReference>
<evidence type="ECO:0000313" key="5">
    <source>
        <dbReference type="Proteomes" id="UP001183176"/>
    </source>
</evidence>
<protein>
    <submittedName>
        <fullName evidence="4">Glycoside hydrolase family 3 C-terminal domain-containing protein</fullName>
    </submittedName>
</protein>
<dbReference type="InterPro" id="IPR036881">
    <property type="entry name" value="Glyco_hydro_3_C_sf"/>
</dbReference>
<evidence type="ECO:0000313" key="4">
    <source>
        <dbReference type="EMBL" id="MDT0262427.1"/>
    </source>
</evidence>
<dbReference type="Proteomes" id="UP001183176">
    <property type="component" value="Unassembled WGS sequence"/>
</dbReference>
<proteinExistence type="inferred from homology"/>
<evidence type="ECO:0000259" key="3">
    <source>
        <dbReference type="Pfam" id="PF01915"/>
    </source>
</evidence>
<reference evidence="5" key="1">
    <citation type="submission" date="2023-07" db="EMBL/GenBank/DDBJ databases">
        <title>30 novel species of actinomycetes from the DSMZ collection.</title>
        <authorList>
            <person name="Nouioui I."/>
        </authorList>
    </citation>
    <scope>NUCLEOTIDE SEQUENCE [LARGE SCALE GENOMIC DNA]</scope>
    <source>
        <strain evidence="5">DSM 44399</strain>
    </source>
</reference>
<comment type="caution">
    <text evidence="4">The sequence shown here is derived from an EMBL/GenBank/DDBJ whole genome shotgun (WGS) entry which is preliminary data.</text>
</comment>
<dbReference type="Gene3D" id="3.40.50.1700">
    <property type="entry name" value="Glycoside hydrolase family 3 C-terminal domain"/>
    <property type="match status" value="1"/>
</dbReference>
<organism evidence="4 5">
    <name type="scientific">Jatrophihabitans lederbergiae</name>
    <dbReference type="NCBI Taxonomy" id="3075547"/>
    <lineage>
        <taxon>Bacteria</taxon>
        <taxon>Bacillati</taxon>
        <taxon>Actinomycetota</taxon>
        <taxon>Actinomycetes</taxon>
        <taxon>Jatrophihabitantales</taxon>
        <taxon>Jatrophihabitantaceae</taxon>
        <taxon>Jatrophihabitans</taxon>
    </lineage>
</organism>
<sequence>MPTDLAAAQNAIAAKTAADSITLLRNGDSTLLLASGTGKKILVTGWGSGTTQTLTTSIATHGVATQRVYTGSAPNAKVVAAAVSAATNSDEVVVTTNNAWGDTGQQNLVSSLIATGKPVVVVALGGPYDLAYTPTATTFVAAYGYQNVTLTALVNTLFGTPPRGHLPVTVRTDDSSGVVATFGTGMTY</sequence>
<dbReference type="InterPro" id="IPR050226">
    <property type="entry name" value="NagZ_Beta-hexosaminidase"/>
</dbReference>
<accession>A0ABU2JBR7</accession>
<dbReference type="PANTHER" id="PTHR30480">
    <property type="entry name" value="BETA-HEXOSAMINIDASE-RELATED"/>
    <property type="match status" value="1"/>
</dbReference>
<dbReference type="Pfam" id="PF01915">
    <property type="entry name" value="Glyco_hydro_3_C"/>
    <property type="match status" value="1"/>
</dbReference>
<evidence type="ECO:0000256" key="1">
    <source>
        <dbReference type="ARBA" id="ARBA00005336"/>
    </source>
</evidence>
<name>A0ABU2JBR7_9ACTN</name>
<keyword evidence="5" id="KW-1185">Reference proteome</keyword>
<evidence type="ECO:0000256" key="2">
    <source>
        <dbReference type="ARBA" id="ARBA00022801"/>
    </source>
</evidence>
<dbReference type="InterPro" id="IPR002772">
    <property type="entry name" value="Glyco_hydro_3_C"/>
</dbReference>
<feature type="domain" description="Glycoside hydrolase family 3 C-terminal" evidence="3">
    <location>
        <begin position="21"/>
        <end position="175"/>
    </location>
</feature>
<dbReference type="PANTHER" id="PTHR30480:SF13">
    <property type="entry name" value="BETA-HEXOSAMINIDASE"/>
    <property type="match status" value="1"/>
</dbReference>
<comment type="similarity">
    <text evidence="1">Belongs to the glycosyl hydrolase 3 family.</text>
</comment>
<keyword evidence="2 4" id="KW-0378">Hydrolase</keyword>
<gene>
    <name evidence="4" type="ORF">RM423_13600</name>
</gene>